<protein>
    <submittedName>
        <fullName evidence="2">Uncharacterized protein</fullName>
    </submittedName>
</protein>
<sequence length="54" mass="6196">MISANLSILSEAEVVVRKKMANLEDDLRLLQNRKRELDDDISTDILKLIAKNRS</sequence>
<name>A0A392V7P0_9FABA</name>
<keyword evidence="1" id="KW-0175">Coiled coil</keyword>
<organism evidence="2 3">
    <name type="scientific">Trifolium medium</name>
    <dbReference type="NCBI Taxonomy" id="97028"/>
    <lineage>
        <taxon>Eukaryota</taxon>
        <taxon>Viridiplantae</taxon>
        <taxon>Streptophyta</taxon>
        <taxon>Embryophyta</taxon>
        <taxon>Tracheophyta</taxon>
        <taxon>Spermatophyta</taxon>
        <taxon>Magnoliopsida</taxon>
        <taxon>eudicotyledons</taxon>
        <taxon>Gunneridae</taxon>
        <taxon>Pentapetalae</taxon>
        <taxon>rosids</taxon>
        <taxon>fabids</taxon>
        <taxon>Fabales</taxon>
        <taxon>Fabaceae</taxon>
        <taxon>Papilionoideae</taxon>
        <taxon>50 kb inversion clade</taxon>
        <taxon>NPAAA clade</taxon>
        <taxon>Hologalegina</taxon>
        <taxon>IRL clade</taxon>
        <taxon>Trifolieae</taxon>
        <taxon>Trifolium</taxon>
    </lineage>
</organism>
<evidence type="ECO:0000256" key="1">
    <source>
        <dbReference type="SAM" id="Coils"/>
    </source>
</evidence>
<feature type="non-terminal residue" evidence="2">
    <location>
        <position position="54"/>
    </location>
</feature>
<proteinExistence type="predicted"/>
<reference evidence="2 3" key="1">
    <citation type="journal article" date="2018" name="Front. Plant Sci.">
        <title>Red Clover (Trifolium pratense) and Zigzag Clover (T. medium) - A Picture of Genomic Similarities and Differences.</title>
        <authorList>
            <person name="Dluhosova J."/>
            <person name="Istvanek J."/>
            <person name="Nedelnik J."/>
            <person name="Repkova J."/>
        </authorList>
    </citation>
    <scope>NUCLEOTIDE SEQUENCE [LARGE SCALE GENOMIC DNA]</scope>
    <source>
        <strain evidence="3">cv. 10/8</strain>
        <tissue evidence="2">Leaf</tissue>
    </source>
</reference>
<comment type="caution">
    <text evidence="2">The sequence shown here is derived from an EMBL/GenBank/DDBJ whole genome shotgun (WGS) entry which is preliminary data.</text>
</comment>
<dbReference type="AlphaFoldDB" id="A0A392V7P0"/>
<dbReference type="Proteomes" id="UP000265520">
    <property type="component" value="Unassembled WGS sequence"/>
</dbReference>
<feature type="coiled-coil region" evidence="1">
    <location>
        <begin position="13"/>
        <end position="40"/>
    </location>
</feature>
<evidence type="ECO:0000313" key="3">
    <source>
        <dbReference type="Proteomes" id="UP000265520"/>
    </source>
</evidence>
<keyword evidence="3" id="KW-1185">Reference proteome</keyword>
<evidence type="ECO:0000313" key="2">
    <source>
        <dbReference type="EMBL" id="MCI82845.1"/>
    </source>
</evidence>
<dbReference type="EMBL" id="LXQA011052976">
    <property type="protein sequence ID" value="MCI82845.1"/>
    <property type="molecule type" value="Genomic_DNA"/>
</dbReference>
<accession>A0A392V7P0</accession>